<keyword evidence="4" id="KW-0680">Restriction system</keyword>
<dbReference type="PANTHER" id="PTHR46098:SF1">
    <property type="entry name" value="TRNA (CYTOSINE(38)-C(5))-METHYLTRANSFERASE"/>
    <property type="match status" value="1"/>
</dbReference>
<sequence length="386" mass="42477">MKVMGLFSGIGGFERAFEKLGMDCAGMCEIDDPARMVLKHHFPNVKIHGDIRNIKRLPKADVLTAGFPCQDLSQAGLKIGITGERSGLVDEIFRLLAAEKNGPEWVILENVSYMLKLKQGGAMRYLLERIECLGYRWAYRVIDARCFGLPQRRERVVMLLSKRNDPATVLFPDGFIDSGVDDRVGEVSAKCLYGFYWTEGKRGLGWTRNAVPTIKGGSGLGIPSPPAIWDPITGAFGTPSISDAERMCGFDAGWTSSADVGPKSRGARWKLVGNTICVPMVDWVAQQLVKPAGLNAEVFSLKKTDRPPLAAFGGPGKQRKGVSVSRWVHKAELPNLRAFLSEPLKPLSLRASAGFYSRAIETTTIRFAEGFLESLELHIREMTAQC</sequence>
<dbReference type="PANTHER" id="PTHR46098">
    <property type="entry name" value="TRNA (CYTOSINE(38)-C(5))-METHYLTRANSFERASE"/>
    <property type="match status" value="1"/>
</dbReference>
<dbReference type="GO" id="GO:0032259">
    <property type="term" value="P:methylation"/>
    <property type="evidence" value="ECO:0007669"/>
    <property type="project" value="UniProtKB-KW"/>
</dbReference>
<evidence type="ECO:0000256" key="6">
    <source>
        <dbReference type="PROSITE-ProRule" id="PRU01016"/>
    </source>
</evidence>
<evidence type="ECO:0000313" key="9">
    <source>
        <dbReference type="EMBL" id="TPG04003.1"/>
    </source>
</evidence>
<reference evidence="9 10" key="1">
    <citation type="journal article" date="2019" name="Environ. Microbiol.">
        <title>Species interactions and distinct microbial communities in high Arctic permafrost affected cryosols are associated with the CH4 and CO2 gas fluxes.</title>
        <authorList>
            <person name="Altshuler I."/>
            <person name="Hamel J."/>
            <person name="Turney S."/>
            <person name="Magnuson E."/>
            <person name="Levesque R."/>
            <person name="Greer C."/>
            <person name="Whyte L.G."/>
        </authorList>
    </citation>
    <scope>NUCLEOTIDE SEQUENCE [LARGE SCALE GENOMIC DNA]</scope>
    <source>
        <strain evidence="9 10">S13Y</strain>
    </source>
</reference>
<evidence type="ECO:0000256" key="1">
    <source>
        <dbReference type="ARBA" id="ARBA00022603"/>
    </source>
</evidence>
<dbReference type="EC" id="2.1.1.37" evidence="8"/>
<gene>
    <name evidence="9" type="primary">dcm</name>
    <name evidence="9" type="ORF">EAH88_18790</name>
</gene>
<feature type="active site" evidence="6">
    <location>
        <position position="69"/>
    </location>
</feature>
<dbReference type="Pfam" id="PF00145">
    <property type="entry name" value="DNA_methylase"/>
    <property type="match status" value="1"/>
</dbReference>
<keyword evidence="2 6" id="KW-0808">Transferase</keyword>
<dbReference type="PROSITE" id="PS51679">
    <property type="entry name" value="SAM_MT_C5"/>
    <property type="match status" value="1"/>
</dbReference>
<dbReference type="InterPro" id="IPR001525">
    <property type="entry name" value="C5_MeTfrase"/>
</dbReference>
<evidence type="ECO:0000256" key="5">
    <source>
        <dbReference type="ARBA" id="ARBA00047422"/>
    </source>
</evidence>
<dbReference type="InterPro" id="IPR050750">
    <property type="entry name" value="C5-MTase"/>
</dbReference>
<dbReference type="PROSITE" id="PS00094">
    <property type="entry name" value="C5_MTASE_1"/>
    <property type="match status" value="1"/>
</dbReference>
<evidence type="ECO:0000256" key="7">
    <source>
        <dbReference type="RuleBase" id="RU000416"/>
    </source>
</evidence>
<comment type="caution">
    <text evidence="9">The sequence shown here is derived from an EMBL/GenBank/DDBJ whole genome shotgun (WGS) entry which is preliminary data.</text>
</comment>
<keyword evidence="10" id="KW-1185">Reference proteome</keyword>
<protein>
    <recommendedName>
        <fullName evidence="8">Cytosine-specific methyltransferase</fullName>
        <ecNumber evidence="8">2.1.1.37</ecNumber>
    </recommendedName>
</protein>
<comment type="catalytic activity">
    <reaction evidence="5 8">
        <text>a 2'-deoxycytidine in DNA + S-adenosyl-L-methionine = a 5-methyl-2'-deoxycytidine in DNA + S-adenosyl-L-homocysteine + H(+)</text>
        <dbReference type="Rhea" id="RHEA:13681"/>
        <dbReference type="Rhea" id="RHEA-COMP:11369"/>
        <dbReference type="Rhea" id="RHEA-COMP:11370"/>
        <dbReference type="ChEBI" id="CHEBI:15378"/>
        <dbReference type="ChEBI" id="CHEBI:57856"/>
        <dbReference type="ChEBI" id="CHEBI:59789"/>
        <dbReference type="ChEBI" id="CHEBI:85452"/>
        <dbReference type="ChEBI" id="CHEBI:85454"/>
        <dbReference type="EC" id="2.1.1.37"/>
    </reaction>
</comment>
<dbReference type="EMBL" id="RCZO01000016">
    <property type="protein sequence ID" value="TPG04003.1"/>
    <property type="molecule type" value="Genomic_DNA"/>
</dbReference>
<name>A0A502BU37_9GAMM</name>
<dbReference type="InterPro" id="IPR018117">
    <property type="entry name" value="C5_DNA_meth_AS"/>
</dbReference>
<dbReference type="InterPro" id="IPR029063">
    <property type="entry name" value="SAM-dependent_MTases_sf"/>
</dbReference>
<evidence type="ECO:0000256" key="8">
    <source>
        <dbReference type="RuleBase" id="RU000417"/>
    </source>
</evidence>
<accession>A0A502BU37</accession>
<dbReference type="GO" id="GO:0003886">
    <property type="term" value="F:DNA (cytosine-5-)-methyltransferase activity"/>
    <property type="evidence" value="ECO:0007669"/>
    <property type="project" value="UniProtKB-EC"/>
</dbReference>
<keyword evidence="3 6" id="KW-0949">S-adenosyl-L-methionine</keyword>
<dbReference type="Gene3D" id="3.40.50.150">
    <property type="entry name" value="Vaccinia Virus protein VP39"/>
    <property type="match status" value="1"/>
</dbReference>
<evidence type="ECO:0000256" key="4">
    <source>
        <dbReference type="ARBA" id="ARBA00022747"/>
    </source>
</evidence>
<dbReference type="AlphaFoldDB" id="A0A502BU37"/>
<evidence type="ECO:0000313" key="10">
    <source>
        <dbReference type="Proteomes" id="UP000319486"/>
    </source>
</evidence>
<proteinExistence type="inferred from homology"/>
<dbReference type="RefSeq" id="WP_140656296.1">
    <property type="nucleotide sequence ID" value="NZ_RCZO01000016.1"/>
</dbReference>
<keyword evidence="1 6" id="KW-0489">Methyltransferase</keyword>
<evidence type="ECO:0000256" key="3">
    <source>
        <dbReference type="ARBA" id="ARBA00022691"/>
    </source>
</evidence>
<dbReference type="SUPFAM" id="SSF53335">
    <property type="entry name" value="S-adenosyl-L-methionine-dependent methyltransferases"/>
    <property type="match status" value="1"/>
</dbReference>
<comment type="similarity">
    <text evidence="6 7">Belongs to the class I-like SAM-binding methyltransferase superfamily. C5-methyltransferase family.</text>
</comment>
<evidence type="ECO:0000256" key="2">
    <source>
        <dbReference type="ARBA" id="ARBA00022679"/>
    </source>
</evidence>
<dbReference type="GO" id="GO:0009307">
    <property type="term" value="P:DNA restriction-modification system"/>
    <property type="evidence" value="ECO:0007669"/>
    <property type="project" value="UniProtKB-KW"/>
</dbReference>
<organism evidence="9 10">
    <name type="scientific">Rhodanobacter glycinis</name>
    <dbReference type="NCBI Taxonomy" id="582702"/>
    <lineage>
        <taxon>Bacteria</taxon>
        <taxon>Pseudomonadati</taxon>
        <taxon>Pseudomonadota</taxon>
        <taxon>Gammaproteobacteria</taxon>
        <taxon>Lysobacterales</taxon>
        <taxon>Rhodanobacteraceae</taxon>
        <taxon>Rhodanobacter</taxon>
    </lineage>
</organism>
<dbReference type="Proteomes" id="UP000319486">
    <property type="component" value="Unassembled WGS sequence"/>
</dbReference>
<dbReference type="PRINTS" id="PR00105">
    <property type="entry name" value="C5METTRFRASE"/>
</dbReference>
<dbReference type="NCBIfam" id="TIGR00675">
    <property type="entry name" value="dcm"/>
    <property type="match status" value="1"/>
</dbReference>